<dbReference type="CDD" id="cd01065">
    <property type="entry name" value="NAD_bind_Shikimate_DH"/>
    <property type="match status" value="1"/>
</dbReference>
<dbReference type="Gene3D" id="3.40.50.10860">
    <property type="entry name" value="Leucine Dehydrogenase, chain A, domain 1"/>
    <property type="match status" value="1"/>
</dbReference>
<keyword evidence="5 6" id="KW-0057">Aromatic amino acid biosynthesis</keyword>
<feature type="binding site" evidence="6">
    <location>
        <position position="211"/>
    </location>
    <ligand>
        <name>NADP(+)</name>
        <dbReference type="ChEBI" id="CHEBI:58349"/>
    </ligand>
</feature>
<dbReference type="SMR" id="A0A5C0XWZ0"/>
<gene>
    <name evidence="6" type="primary">aroE</name>
    <name evidence="10" type="ORF">PFDSM3638_08580</name>
</gene>
<dbReference type="EC" id="1.1.1.25" evidence="1 6"/>
<dbReference type="GO" id="GO:0019632">
    <property type="term" value="P:shikimate metabolic process"/>
    <property type="evidence" value="ECO:0007669"/>
    <property type="project" value="InterPro"/>
</dbReference>
<keyword evidence="4 6" id="KW-0560">Oxidoreductase</keyword>
<accession>A0A5C0XWZ0</accession>
<sequence length="271" mass="29997">MINGETKIYGIIGNPVKHSLSPIMHNALFKKFGINAIYVPFEVKKDLKNAINGVKALDIQGVNVTMPYKEEVIKFLDELSEDSQNIGSVNTVVNLEGKLVGYTTDGIGARRALERFTQVDGANILILGAGGAGKAIAYELSKVANVVVLNRTIEKAKRLEKFGIVGDSLEALPYYVEWADILINATSVGMNEEKSLVPKNLLRPGLVVMDIVYKPLNTLLLRYAQEKGCIAIDGLWMLVYQGAESFRLWTGEEGDVELMRRVALAWLRERK</sequence>
<dbReference type="SUPFAM" id="SSF51735">
    <property type="entry name" value="NAD(P)-binding Rossmann-fold domains"/>
    <property type="match status" value="1"/>
</dbReference>
<dbReference type="GO" id="GO:0009073">
    <property type="term" value="P:aromatic amino acid family biosynthetic process"/>
    <property type="evidence" value="ECO:0007669"/>
    <property type="project" value="UniProtKB-KW"/>
</dbReference>
<dbReference type="GO" id="GO:0004764">
    <property type="term" value="F:shikimate 3-dehydrogenase (NADP+) activity"/>
    <property type="evidence" value="ECO:0007669"/>
    <property type="project" value="UniProtKB-UniRule"/>
</dbReference>
<feature type="binding site" evidence="6">
    <location>
        <position position="234"/>
    </location>
    <ligand>
        <name>NADP(+)</name>
        <dbReference type="ChEBI" id="CHEBI:58349"/>
    </ligand>
</feature>
<dbReference type="PANTHER" id="PTHR21089">
    <property type="entry name" value="SHIKIMATE DEHYDROGENASE"/>
    <property type="match status" value="1"/>
</dbReference>
<dbReference type="RefSeq" id="WP_011012839.1">
    <property type="nucleotide sequence ID" value="NC_003413.1"/>
</dbReference>
<comment type="catalytic activity">
    <reaction evidence="6">
        <text>shikimate + NADP(+) = 3-dehydroshikimate + NADPH + H(+)</text>
        <dbReference type="Rhea" id="RHEA:17737"/>
        <dbReference type="ChEBI" id="CHEBI:15378"/>
        <dbReference type="ChEBI" id="CHEBI:16630"/>
        <dbReference type="ChEBI" id="CHEBI:36208"/>
        <dbReference type="ChEBI" id="CHEBI:57783"/>
        <dbReference type="ChEBI" id="CHEBI:58349"/>
        <dbReference type="EC" id="1.1.1.25"/>
    </reaction>
</comment>
<dbReference type="Pfam" id="PF18317">
    <property type="entry name" value="SDH_C"/>
    <property type="match status" value="1"/>
</dbReference>
<dbReference type="UniPathway" id="UPA00053">
    <property type="reaction ID" value="UER00087"/>
</dbReference>
<feature type="binding site" evidence="6">
    <location>
        <begin position="128"/>
        <end position="132"/>
    </location>
    <ligand>
        <name>NADP(+)</name>
        <dbReference type="ChEBI" id="CHEBI:58349"/>
    </ligand>
</feature>
<dbReference type="InterPro" id="IPR022893">
    <property type="entry name" value="Shikimate_DH_fam"/>
</dbReference>
<evidence type="ECO:0000259" key="7">
    <source>
        <dbReference type="Pfam" id="PF01488"/>
    </source>
</evidence>
<dbReference type="NCBIfam" id="NF001319">
    <property type="entry name" value="PRK00258.3-3"/>
    <property type="match status" value="1"/>
</dbReference>
<protein>
    <recommendedName>
        <fullName evidence="1 6">Shikimate dehydrogenase (NADP(+))</fullName>
        <shortName evidence="6">SDH</shortName>
        <ecNumber evidence="1 6">1.1.1.25</ecNumber>
    </recommendedName>
</protein>
<dbReference type="GO" id="GO:0008652">
    <property type="term" value="P:amino acid biosynthetic process"/>
    <property type="evidence" value="ECO:0007669"/>
    <property type="project" value="UniProtKB-KW"/>
</dbReference>
<dbReference type="InterPro" id="IPR041121">
    <property type="entry name" value="SDH_C"/>
</dbReference>
<dbReference type="Proteomes" id="UP000324354">
    <property type="component" value="Chromosome"/>
</dbReference>
<dbReference type="NCBIfam" id="TIGR00507">
    <property type="entry name" value="aroE"/>
    <property type="match status" value="1"/>
</dbReference>
<evidence type="ECO:0000313" key="11">
    <source>
        <dbReference type="Proteomes" id="UP000324354"/>
    </source>
</evidence>
<feature type="domain" description="Shikimate dehydrogenase substrate binding N-terminal" evidence="8">
    <location>
        <begin position="11"/>
        <end position="92"/>
    </location>
</feature>
<proteinExistence type="inferred from homology"/>
<reference evidence="10 11" key="1">
    <citation type="submission" date="2017-08" db="EMBL/GenBank/DDBJ databases">
        <title>Resequencing and Reannotation of the genome of Pyrococcus furiosus type strain DSM3638.</title>
        <authorList>
            <person name="Reichelt R.M."/>
            <person name="Bunk B."/>
        </authorList>
    </citation>
    <scope>NUCLEOTIDE SEQUENCE [LARGE SCALE GENOMIC DNA]</scope>
    <source>
        <strain evidence="10 11">DSM 3638</strain>
    </source>
</reference>
<feature type="binding site" evidence="6">
    <location>
        <position position="65"/>
    </location>
    <ligand>
        <name>shikimate</name>
        <dbReference type="ChEBI" id="CHEBI:36208"/>
    </ligand>
</feature>
<dbReference type="AlphaFoldDB" id="A0A5C0XWZ0"/>
<feature type="active site" description="Proton acceptor" evidence="6">
    <location>
        <position position="69"/>
    </location>
</feature>
<dbReference type="KEGG" id="pfu:PF1693"/>
<keyword evidence="2 6" id="KW-0028">Amino-acid biosynthesis</keyword>
<dbReference type="InterPro" id="IPR006151">
    <property type="entry name" value="Shikm_DH/Glu-tRNA_Rdtase"/>
</dbReference>
<dbReference type="GO" id="GO:0009423">
    <property type="term" value="P:chorismate biosynthetic process"/>
    <property type="evidence" value="ECO:0007669"/>
    <property type="project" value="UniProtKB-UniRule"/>
</dbReference>
<feature type="binding site" evidence="6">
    <location>
        <begin position="19"/>
        <end position="21"/>
    </location>
    <ligand>
        <name>shikimate</name>
        <dbReference type="ChEBI" id="CHEBI:36208"/>
    </ligand>
</feature>
<evidence type="ECO:0000256" key="5">
    <source>
        <dbReference type="ARBA" id="ARBA00023141"/>
    </source>
</evidence>
<feature type="binding site" evidence="6">
    <location>
        <position position="241"/>
    </location>
    <ligand>
        <name>shikimate</name>
        <dbReference type="ChEBI" id="CHEBI:36208"/>
    </ligand>
</feature>
<dbReference type="InterPro" id="IPR011342">
    <property type="entry name" value="Shikimate_DH"/>
</dbReference>
<feature type="binding site" evidence="6">
    <location>
        <position position="90"/>
    </location>
    <ligand>
        <name>shikimate</name>
        <dbReference type="ChEBI" id="CHEBI:36208"/>
    </ligand>
</feature>
<dbReference type="InterPro" id="IPR013708">
    <property type="entry name" value="Shikimate_DH-bd_N"/>
</dbReference>
<evidence type="ECO:0000256" key="6">
    <source>
        <dbReference type="HAMAP-Rule" id="MF_00222"/>
    </source>
</evidence>
<evidence type="ECO:0000259" key="9">
    <source>
        <dbReference type="Pfam" id="PF18317"/>
    </source>
</evidence>
<feature type="binding site" evidence="6">
    <location>
        <position position="81"/>
    </location>
    <ligand>
        <name>NADP(+)</name>
        <dbReference type="ChEBI" id="CHEBI:58349"/>
    </ligand>
</feature>
<dbReference type="EMBL" id="CP023154">
    <property type="protein sequence ID" value="QEK79310.1"/>
    <property type="molecule type" value="Genomic_DNA"/>
</dbReference>
<evidence type="ECO:0000259" key="8">
    <source>
        <dbReference type="Pfam" id="PF08501"/>
    </source>
</evidence>
<feature type="domain" description="SDH C-terminal" evidence="9">
    <location>
        <begin position="234"/>
        <end position="264"/>
    </location>
</feature>
<evidence type="ECO:0000256" key="2">
    <source>
        <dbReference type="ARBA" id="ARBA00022605"/>
    </source>
</evidence>
<dbReference type="OrthoDB" id="8744at2157"/>
<name>A0A5C0XWZ0_PYRFU</name>
<evidence type="ECO:0000256" key="1">
    <source>
        <dbReference type="ARBA" id="ARBA00012962"/>
    </source>
</evidence>
<dbReference type="PANTHER" id="PTHR21089:SF1">
    <property type="entry name" value="BIFUNCTIONAL 3-DEHYDROQUINATE DEHYDRATASE_SHIKIMATE DEHYDROGENASE, CHLOROPLASTIC"/>
    <property type="match status" value="1"/>
</dbReference>
<evidence type="ECO:0000256" key="3">
    <source>
        <dbReference type="ARBA" id="ARBA00022857"/>
    </source>
</evidence>
<comment type="pathway">
    <text evidence="6">Metabolic intermediate biosynthesis; chorismate biosynthesis; chorismate from D-erythrose 4-phosphate and phosphoenolpyruvate: step 4/7.</text>
</comment>
<dbReference type="GeneID" id="13300590"/>
<keyword evidence="3 6" id="KW-0521">NADP</keyword>
<dbReference type="HAMAP" id="MF_00222">
    <property type="entry name" value="Shikimate_DH_AroE"/>
    <property type="match status" value="1"/>
</dbReference>
<dbReference type="GO" id="GO:0050661">
    <property type="term" value="F:NADP binding"/>
    <property type="evidence" value="ECO:0007669"/>
    <property type="project" value="InterPro"/>
</dbReference>
<dbReference type="GeneID" id="41713524"/>
<dbReference type="Gene3D" id="3.40.50.720">
    <property type="entry name" value="NAD(P)-binding Rossmann-like Domain"/>
    <property type="match status" value="1"/>
</dbReference>
<comment type="subunit">
    <text evidence="6">Homodimer.</text>
</comment>
<dbReference type="InterPro" id="IPR036291">
    <property type="entry name" value="NAD(P)-bd_dom_sf"/>
</dbReference>
<dbReference type="Pfam" id="PF08501">
    <property type="entry name" value="Shikimate_dh_N"/>
    <property type="match status" value="1"/>
</dbReference>
<feature type="binding site" evidence="6">
    <location>
        <position position="105"/>
    </location>
    <ligand>
        <name>shikimate</name>
        <dbReference type="ChEBI" id="CHEBI:36208"/>
    </ligand>
</feature>
<dbReference type="SUPFAM" id="SSF53223">
    <property type="entry name" value="Aminoacid dehydrogenase-like, N-terminal domain"/>
    <property type="match status" value="1"/>
</dbReference>
<evidence type="ECO:0000256" key="4">
    <source>
        <dbReference type="ARBA" id="ARBA00023002"/>
    </source>
</evidence>
<organism evidence="10 11">
    <name type="scientific">Pyrococcus furiosus (strain ATCC 43587 / DSM 3638 / JCM 8422 / Vc1)</name>
    <dbReference type="NCBI Taxonomy" id="186497"/>
    <lineage>
        <taxon>Archaea</taxon>
        <taxon>Methanobacteriati</taxon>
        <taxon>Methanobacteriota</taxon>
        <taxon>Thermococci</taxon>
        <taxon>Thermococcales</taxon>
        <taxon>Thermococcaceae</taxon>
        <taxon>Pyrococcus</taxon>
    </lineage>
</organism>
<dbReference type="Pfam" id="PF01488">
    <property type="entry name" value="Shikimate_DH"/>
    <property type="match status" value="1"/>
</dbReference>
<feature type="binding site" evidence="6">
    <location>
        <position position="213"/>
    </location>
    <ligand>
        <name>shikimate</name>
        <dbReference type="ChEBI" id="CHEBI:36208"/>
    </ligand>
</feature>
<comment type="function">
    <text evidence="6">Involved in the biosynthesis of the chorismate, which leads to the biosynthesis of aromatic amino acids. Catalyzes the reversible NADPH linked reduction of 3-dehydroshikimate (DHSA) to yield shikimate (SA).</text>
</comment>
<comment type="similarity">
    <text evidence="6">Belongs to the shikimate dehydrogenase family.</text>
</comment>
<feature type="domain" description="Quinate/shikimate 5-dehydrogenase/glutamyl-tRNA reductase" evidence="7">
    <location>
        <begin position="112"/>
        <end position="187"/>
    </location>
</feature>
<feature type="binding site" evidence="6">
    <location>
        <begin position="150"/>
        <end position="155"/>
    </location>
    <ligand>
        <name>NADP(+)</name>
        <dbReference type="ChEBI" id="CHEBI:58349"/>
    </ligand>
</feature>
<evidence type="ECO:0000313" key="10">
    <source>
        <dbReference type="EMBL" id="QEK79310.1"/>
    </source>
</evidence>
<dbReference type="InterPro" id="IPR046346">
    <property type="entry name" value="Aminoacid_DH-like_N_sf"/>
</dbReference>